<accession>A0A5M3N065</accession>
<dbReference type="RefSeq" id="XP_007764463.1">
    <property type="nucleotide sequence ID" value="XM_007766273.1"/>
</dbReference>
<protein>
    <submittedName>
        <fullName evidence="1">Uncharacterized protein</fullName>
    </submittedName>
</protein>
<keyword evidence="2" id="KW-1185">Reference proteome</keyword>
<evidence type="ECO:0000313" key="2">
    <source>
        <dbReference type="Proteomes" id="UP000053558"/>
    </source>
</evidence>
<organism evidence="1 2">
    <name type="scientific">Coniophora puteana (strain RWD-64-598)</name>
    <name type="common">Brown rot fungus</name>
    <dbReference type="NCBI Taxonomy" id="741705"/>
    <lineage>
        <taxon>Eukaryota</taxon>
        <taxon>Fungi</taxon>
        <taxon>Dikarya</taxon>
        <taxon>Basidiomycota</taxon>
        <taxon>Agaricomycotina</taxon>
        <taxon>Agaricomycetes</taxon>
        <taxon>Agaricomycetidae</taxon>
        <taxon>Boletales</taxon>
        <taxon>Coniophorineae</taxon>
        <taxon>Coniophoraceae</taxon>
        <taxon>Coniophora</taxon>
    </lineage>
</organism>
<dbReference type="OrthoDB" id="3365698at2759"/>
<dbReference type="SUPFAM" id="SSF52047">
    <property type="entry name" value="RNI-like"/>
    <property type="match status" value="1"/>
</dbReference>
<name>A0A5M3N065_CONPW</name>
<dbReference type="Gene3D" id="3.80.10.10">
    <property type="entry name" value="Ribonuclease Inhibitor"/>
    <property type="match status" value="1"/>
</dbReference>
<dbReference type="GeneID" id="19202620"/>
<comment type="caution">
    <text evidence="1">The sequence shown here is derived from an EMBL/GenBank/DDBJ whole genome shotgun (WGS) entry which is preliminary data.</text>
</comment>
<dbReference type="Proteomes" id="UP000053558">
    <property type="component" value="Unassembled WGS sequence"/>
</dbReference>
<gene>
    <name evidence="1" type="ORF">CONPUDRAFT_149629</name>
</gene>
<dbReference type="EMBL" id="JH711574">
    <property type="protein sequence ID" value="EIW84758.1"/>
    <property type="molecule type" value="Genomic_DNA"/>
</dbReference>
<dbReference type="AlphaFoldDB" id="A0A5M3N065"/>
<evidence type="ECO:0000313" key="1">
    <source>
        <dbReference type="EMBL" id="EIW84758.1"/>
    </source>
</evidence>
<dbReference type="InterPro" id="IPR032675">
    <property type="entry name" value="LRR_dom_sf"/>
</dbReference>
<reference evidence="2" key="1">
    <citation type="journal article" date="2012" name="Science">
        <title>The Paleozoic origin of enzymatic lignin decomposition reconstructed from 31 fungal genomes.</title>
        <authorList>
            <person name="Floudas D."/>
            <person name="Binder M."/>
            <person name="Riley R."/>
            <person name="Barry K."/>
            <person name="Blanchette R.A."/>
            <person name="Henrissat B."/>
            <person name="Martinez A.T."/>
            <person name="Otillar R."/>
            <person name="Spatafora J.W."/>
            <person name="Yadav J.S."/>
            <person name="Aerts A."/>
            <person name="Benoit I."/>
            <person name="Boyd A."/>
            <person name="Carlson A."/>
            <person name="Copeland A."/>
            <person name="Coutinho P.M."/>
            <person name="de Vries R.P."/>
            <person name="Ferreira P."/>
            <person name="Findley K."/>
            <person name="Foster B."/>
            <person name="Gaskell J."/>
            <person name="Glotzer D."/>
            <person name="Gorecki P."/>
            <person name="Heitman J."/>
            <person name="Hesse C."/>
            <person name="Hori C."/>
            <person name="Igarashi K."/>
            <person name="Jurgens J.A."/>
            <person name="Kallen N."/>
            <person name="Kersten P."/>
            <person name="Kohler A."/>
            <person name="Kuees U."/>
            <person name="Kumar T.K.A."/>
            <person name="Kuo A."/>
            <person name="LaButti K."/>
            <person name="Larrondo L.F."/>
            <person name="Lindquist E."/>
            <person name="Ling A."/>
            <person name="Lombard V."/>
            <person name="Lucas S."/>
            <person name="Lundell T."/>
            <person name="Martin R."/>
            <person name="McLaughlin D.J."/>
            <person name="Morgenstern I."/>
            <person name="Morin E."/>
            <person name="Murat C."/>
            <person name="Nagy L.G."/>
            <person name="Nolan M."/>
            <person name="Ohm R.A."/>
            <person name="Patyshakuliyeva A."/>
            <person name="Rokas A."/>
            <person name="Ruiz-Duenas F.J."/>
            <person name="Sabat G."/>
            <person name="Salamov A."/>
            <person name="Samejima M."/>
            <person name="Schmutz J."/>
            <person name="Slot J.C."/>
            <person name="St John F."/>
            <person name="Stenlid J."/>
            <person name="Sun H."/>
            <person name="Sun S."/>
            <person name="Syed K."/>
            <person name="Tsang A."/>
            <person name="Wiebenga A."/>
            <person name="Young D."/>
            <person name="Pisabarro A."/>
            <person name="Eastwood D.C."/>
            <person name="Martin F."/>
            <person name="Cullen D."/>
            <person name="Grigoriev I.V."/>
            <person name="Hibbett D.S."/>
        </authorList>
    </citation>
    <scope>NUCLEOTIDE SEQUENCE [LARGE SCALE GENOMIC DNA]</scope>
    <source>
        <strain evidence="2">RWD-64-598 SS2</strain>
    </source>
</reference>
<dbReference type="KEGG" id="cput:CONPUDRAFT_149629"/>
<sequence>MPRKKIAKKTNTSGPDAATTIDSSNQLSVVLLDDTAGIRRFANDVSVVSRDLDQVLTTLKTKLQITTHAAPKRFISAVERLPVESLSKIFILTRPRPKIEHIDHYFGTLDEGFGVSFNASQVCRRWRSIALDLPRLWTPIHLIGSQATLKSKLEPQLTMLSRTASLPVYLVVGIPSVNVQFLNRCEKGLLSTFEERCKGIDIYAVQDKKKNTVSFPYTKIRGLLSRFDKVEKLMLIGFDFDTDLTAPFTSWRNLTHLHVRLCSQNSVQVFCSFSIPRLNVLVLELDRGTILPDLASISYSYPNLTDFFICGQFSQRSEPLYHSQIERLAVIRAGARGCSFLLDTAIVPSLTELAVSFDSNTENLVAGLVSRSECRLRRLGLASYALMVDGSGEERCTQISERLAVPIVECDADWCTMKMMRDLKTRWYEQEYVMSPYS</sequence>
<proteinExistence type="predicted"/>